<dbReference type="InterPro" id="IPR013442">
    <property type="entry name" value="SSO1393-like"/>
</dbReference>
<dbReference type="Pfam" id="PF09651">
    <property type="entry name" value="Cas_APE2256"/>
    <property type="match status" value="1"/>
</dbReference>
<comment type="caution">
    <text evidence="2">The sequence shown here is derived from an EMBL/GenBank/DDBJ whole genome shotgun (WGS) entry which is preliminary data.</text>
</comment>
<name>A0A7C3DGQ0_MEIRU</name>
<dbReference type="AlphaFoldDB" id="A0A7C3DGQ0"/>
<reference evidence="2" key="1">
    <citation type="journal article" date="2020" name="mSystems">
        <title>Genome- and Community-Level Interaction Insights into Carbon Utilization and Element Cycling Functions of Hydrothermarchaeota in Hydrothermal Sediment.</title>
        <authorList>
            <person name="Zhou Z."/>
            <person name="Liu Y."/>
            <person name="Xu W."/>
            <person name="Pan J."/>
            <person name="Luo Z.H."/>
            <person name="Li M."/>
        </authorList>
    </citation>
    <scope>NUCLEOTIDE SEQUENCE [LARGE SCALE GENOMIC DNA]</scope>
    <source>
        <strain evidence="2">SpSt-524</strain>
    </source>
</reference>
<feature type="domain" description="CRISPR system ring nuclease SSO1393-like" evidence="1">
    <location>
        <begin position="40"/>
        <end position="168"/>
    </location>
</feature>
<proteinExistence type="predicted"/>
<gene>
    <name evidence="2" type="ORF">ENS82_09590</name>
</gene>
<dbReference type="NCBIfam" id="TIGR02619">
    <property type="entry name" value="putative CRISPR-associated protein, APE2256 family"/>
    <property type="match status" value="1"/>
</dbReference>
<dbReference type="EMBL" id="DSWI01000021">
    <property type="protein sequence ID" value="HFG20950.1"/>
    <property type="molecule type" value="Genomic_DNA"/>
</dbReference>
<organism evidence="2">
    <name type="scientific">Meiothermus ruber</name>
    <dbReference type="NCBI Taxonomy" id="277"/>
    <lineage>
        <taxon>Bacteria</taxon>
        <taxon>Thermotogati</taxon>
        <taxon>Deinococcota</taxon>
        <taxon>Deinococci</taxon>
        <taxon>Thermales</taxon>
        <taxon>Thermaceae</taxon>
        <taxon>Meiothermus</taxon>
    </lineage>
</organism>
<evidence type="ECO:0000313" key="2">
    <source>
        <dbReference type="EMBL" id="HFG20950.1"/>
    </source>
</evidence>
<accession>A0A7C3DGQ0</accession>
<dbReference type="Gene3D" id="3.40.50.10770">
    <property type="entry name" value="Hypothetical protein VC1899 like domain (Restriction endonuclease-like)"/>
    <property type="match status" value="1"/>
</dbReference>
<evidence type="ECO:0000259" key="1">
    <source>
        <dbReference type="Pfam" id="PF09651"/>
    </source>
</evidence>
<sequence>MSTVILTTVGTSLLTNAKKALKENPTDQEILNYLQADPQKACAETNSLSRILQAGDEIILLYSATEEGRKAAHLLQQYFLQANVPCGLVEIGGLAYEAKGFVDFGLKNFVRTLAGEIRKAAKRQREVIINATGGFKAEISYATVLGLAFKVPVCYIHEQFKEIAILPPTPIGWDSSLFVWYADFFDWLSAGEAGLRPKVEAESRAALLPEEAQVLLEEFEFEGQVYLGLSPLGEAYLEAFKNELEQAKGVPIYLYRQARRELEKLEPATQERYHRLLQRLRLPNRAALSEFKSGGGDALGYPKGQVDERIFYAEKDGRLYVFALTRHGPEYEKMCREGFHWKDYSEEDFEPWED</sequence>
<protein>
    <submittedName>
        <fullName evidence="2">Putative CRISPR-associated protein</fullName>
    </submittedName>
</protein>